<keyword evidence="3" id="KW-0560">Oxidoreductase</keyword>
<evidence type="ECO:0000256" key="4">
    <source>
        <dbReference type="ARBA" id="ARBA00023157"/>
    </source>
</evidence>
<dbReference type="SUPFAM" id="SSF52833">
    <property type="entry name" value="Thioredoxin-like"/>
    <property type="match status" value="1"/>
</dbReference>
<evidence type="ECO:0000256" key="6">
    <source>
        <dbReference type="SAM" id="Phobius"/>
    </source>
</evidence>
<proteinExistence type="inferred from homology"/>
<sequence length="256" mass="27259">MEGSKEIKFQVPNINFNLSTPGAIILGACIIAGTILYTGSGANLRYLARLSNAPAIQDVGNQPSQAVKDNGAADSGQKANVTLGDLPYLGDANASVEVVEWGDFQCPFCKRFFDDVESKLITDYVNTGKIKFAFRDFAFLGQESSDAANAARCANAQGKFWNYHDYLYTNQGGENQGEFSKANLKQFAQTIGLNSAQFNACVDADTYQAQVEADKSAGDEAGVAGTPATFVNGKLISGAQPYSVFQQAINDALAGQ</sequence>
<keyword evidence="2" id="KW-0732">Signal</keyword>
<dbReference type="PANTHER" id="PTHR13887:SF14">
    <property type="entry name" value="DISULFIDE BOND FORMATION PROTEIN D"/>
    <property type="match status" value="1"/>
</dbReference>
<evidence type="ECO:0000256" key="5">
    <source>
        <dbReference type="ARBA" id="ARBA00023284"/>
    </source>
</evidence>
<evidence type="ECO:0000313" key="8">
    <source>
        <dbReference type="EMBL" id="OHA46757.1"/>
    </source>
</evidence>
<dbReference type="GO" id="GO:0016491">
    <property type="term" value="F:oxidoreductase activity"/>
    <property type="evidence" value="ECO:0007669"/>
    <property type="project" value="UniProtKB-KW"/>
</dbReference>
<dbReference type="AlphaFoldDB" id="A0A1G2PEM2"/>
<comment type="caution">
    <text evidence="8">The sequence shown here is derived from an EMBL/GenBank/DDBJ whole genome shotgun (WGS) entry which is preliminary data.</text>
</comment>
<keyword evidence="5" id="KW-0676">Redox-active center</keyword>
<keyword evidence="6" id="KW-0472">Membrane</keyword>
<evidence type="ECO:0000256" key="1">
    <source>
        <dbReference type="ARBA" id="ARBA00005791"/>
    </source>
</evidence>
<comment type="similarity">
    <text evidence="1">Belongs to the thioredoxin family. DsbA subfamily.</text>
</comment>
<evidence type="ECO:0000256" key="3">
    <source>
        <dbReference type="ARBA" id="ARBA00023002"/>
    </source>
</evidence>
<feature type="transmembrane region" description="Helical" evidence="6">
    <location>
        <begin position="20"/>
        <end position="39"/>
    </location>
</feature>
<accession>A0A1G2PEM2</accession>
<dbReference type="PROSITE" id="PS51257">
    <property type="entry name" value="PROKAR_LIPOPROTEIN"/>
    <property type="match status" value="1"/>
</dbReference>
<reference evidence="8 9" key="1">
    <citation type="journal article" date="2016" name="Nat. Commun.">
        <title>Thousands of microbial genomes shed light on interconnected biogeochemical processes in an aquifer system.</title>
        <authorList>
            <person name="Anantharaman K."/>
            <person name="Brown C.T."/>
            <person name="Hug L.A."/>
            <person name="Sharon I."/>
            <person name="Castelle C.J."/>
            <person name="Probst A.J."/>
            <person name="Thomas B.C."/>
            <person name="Singh A."/>
            <person name="Wilkins M.J."/>
            <person name="Karaoz U."/>
            <person name="Brodie E.L."/>
            <person name="Williams K.H."/>
            <person name="Hubbard S.S."/>
            <person name="Banfield J.F."/>
        </authorList>
    </citation>
    <scope>NUCLEOTIDE SEQUENCE [LARGE SCALE GENOMIC DNA]</scope>
</reference>
<dbReference type="Proteomes" id="UP000178869">
    <property type="component" value="Unassembled WGS sequence"/>
</dbReference>
<evidence type="ECO:0000313" key="9">
    <source>
        <dbReference type="Proteomes" id="UP000178869"/>
    </source>
</evidence>
<keyword evidence="6" id="KW-1133">Transmembrane helix</keyword>
<dbReference type="PROSITE" id="PS51352">
    <property type="entry name" value="THIOREDOXIN_2"/>
    <property type="match status" value="1"/>
</dbReference>
<organism evidence="8 9">
    <name type="scientific">Candidatus Terrybacteria bacterium RIFCSPHIGHO2_01_FULL_43_35</name>
    <dbReference type="NCBI Taxonomy" id="1802361"/>
    <lineage>
        <taxon>Bacteria</taxon>
        <taxon>Candidatus Terryibacteriota</taxon>
    </lineage>
</organism>
<gene>
    <name evidence="8" type="ORF">A2828_02575</name>
</gene>
<feature type="domain" description="Thioredoxin" evidence="7">
    <location>
        <begin position="53"/>
        <end position="254"/>
    </location>
</feature>
<dbReference type="InterPro" id="IPR036249">
    <property type="entry name" value="Thioredoxin-like_sf"/>
</dbReference>
<keyword evidence="6" id="KW-0812">Transmembrane</keyword>
<keyword evidence="4" id="KW-1015">Disulfide bond</keyword>
<name>A0A1G2PEM2_9BACT</name>
<dbReference type="InterPro" id="IPR013766">
    <property type="entry name" value="Thioredoxin_domain"/>
</dbReference>
<evidence type="ECO:0000256" key="2">
    <source>
        <dbReference type="ARBA" id="ARBA00022729"/>
    </source>
</evidence>
<dbReference type="PANTHER" id="PTHR13887">
    <property type="entry name" value="GLUTATHIONE S-TRANSFERASE KAPPA"/>
    <property type="match status" value="1"/>
</dbReference>
<dbReference type="Pfam" id="PF13462">
    <property type="entry name" value="Thioredoxin_4"/>
    <property type="match status" value="1"/>
</dbReference>
<dbReference type="EMBL" id="MHSR01000013">
    <property type="protein sequence ID" value="OHA46757.1"/>
    <property type="molecule type" value="Genomic_DNA"/>
</dbReference>
<dbReference type="InterPro" id="IPR012336">
    <property type="entry name" value="Thioredoxin-like_fold"/>
</dbReference>
<evidence type="ECO:0000259" key="7">
    <source>
        <dbReference type="PROSITE" id="PS51352"/>
    </source>
</evidence>
<protein>
    <recommendedName>
        <fullName evidence="7">Thioredoxin domain-containing protein</fullName>
    </recommendedName>
</protein>
<dbReference type="Gene3D" id="3.40.30.10">
    <property type="entry name" value="Glutaredoxin"/>
    <property type="match status" value="1"/>
</dbReference>